<dbReference type="PANTHER" id="PTHR23416">
    <property type="entry name" value="SIALIC ACID SYNTHASE-RELATED"/>
    <property type="match status" value="1"/>
</dbReference>
<keyword evidence="2" id="KW-1185">Reference proteome</keyword>
<protein>
    <submittedName>
        <fullName evidence="1">Acyltransferase</fullName>
    </submittedName>
</protein>
<keyword evidence="1" id="KW-0808">Transferase</keyword>
<gene>
    <name evidence="1" type="ORF">G4Z02_01815</name>
</gene>
<reference evidence="1 2" key="1">
    <citation type="submission" date="2020-02" db="EMBL/GenBank/DDBJ databases">
        <authorList>
            <person name="Zheng R.K."/>
            <person name="Sun C.M."/>
        </authorList>
    </citation>
    <scope>NUCLEOTIDE SEQUENCE [LARGE SCALE GENOMIC DNA]</scope>
    <source>
        <strain evidence="2">zrk13</strain>
    </source>
</reference>
<dbReference type="KEGG" id="xcl:G4Z02_01815"/>
<dbReference type="Pfam" id="PF00132">
    <property type="entry name" value="Hexapep"/>
    <property type="match status" value="1"/>
</dbReference>
<dbReference type="AlphaFoldDB" id="A0A7L7KPB1"/>
<dbReference type="GO" id="GO:0016746">
    <property type="term" value="F:acyltransferase activity"/>
    <property type="evidence" value="ECO:0007669"/>
    <property type="project" value="UniProtKB-KW"/>
</dbReference>
<organism evidence="1 2">
    <name type="scientific">Candidatus Xianfuyuplasma coldseepsis</name>
    <dbReference type="NCBI Taxonomy" id="2782163"/>
    <lineage>
        <taxon>Bacteria</taxon>
        <taxon>Bacillati</taxon>
        <taxon>Mycoplasmatota</taxon>
        <taxon>Mollicutes</taxon>
        <taxon>Candidatus Izemoplasmatales</taxon>
        <taxon>Candidatus Izemoplasmataceae</taxon>
        <taxon>Candidatus Xianfuyuplasma</taxon>
    </lineage>
</organism>
<accession>A0A7L7KPB1</accession>
<name>A0A7L7KPB1_9MOLU</name>
<dbReference type="CDD" id="cd04647">
    <property type="entry name" value="LbH_MAT_like"/>
    <property type="match status" value="1"/>
</dbReference>
<dbReference type="PANTHER" id="PTHR23416:SF78">
    <property type="entry name" value="LIPOPOLYSACCHARIDE BIOSYNTHESIS O-ACETYL TRANSFERASE WBBJ-RELATED"/>
    <property type="match status" value="1"/>
</dbReference>
<dbReference type="SUPFAM" id="SSF51161">
    <property type="entry name" value="Trimeric LpxA-like enzymes"/>
    <property type="match status" value="1"/>
</dbReference>
<evidence type="ECO:0000313" key="1">
    <source>
        <dbReference type="EMBL" id="QMS84533.1"/>
    </source>
</evidence>
<keyword evidence="1" id="KW-0012">Acyltransferase</keyword>
<dbReference type="Gene3D" id="2.160.10.10">
    <property type="entry name" value="Hexapeptide repeat proteins"/>
    <property type="match status" value="1"/>
</dbReference>
<dbReference type="InterPro" id="IPR001451">
    <property type="entry name" value="Hexapep"/>
</dbReference>
<dbReference type="InterPro" id="IPR011004">
    <property type="entry name" value="Trimer_LpxA-like_sf"/>
</dbReference>
<dbReference type="EMBL" id="CP048914">
    <property type="protein sequence ID" value="QMS84533.1"/>
    <property type="molecule type" value="Genomic_DNA"/>
</dbReference>
<sequence>MLKPKIKKIIRIFRTLKVQKNIGMSKGRIYIGGKTKLTKNTFLGTNCNFNGMKIIGNGKVIIGDNFHSGSECQIITDVHNYEGVAIPYDDTYIVKDVKINDNVWIGNRVLILGGVTIGEGAIIQAGSVVVNDIPAYAIAGGHPCKQFSSRNAEHYEEMKSKGRFH</sequence>
<evidence type="ECO:0000313" key="2">
    <source>
        <dbReference type="Proteomes" id="UP000514720"/>
    </source>
</evidence>
<dbReference type="RefSeq" id="WP_258878148.1">
    <property type="nucleotide sequence ID" value="NZ_CP048914.1"/>
</dbReference>
<dbReference type="InterPro" id="IPR051159">
    <property type="entry name" value="Hexapeptide_acetyltransf"/>
</dbReference>
<proteinExistence type="predicted"/>
<dbReference type="Proteomes" id="UP000514720">
    <property type="component" value="Chromosome"/>
</dbReference>